<keyword evidence="3" id="KW-1185">Reference proteome</keyword>
<accession>A0AAP0P8H4</accession>
<gene>
    <name evidence="2" type="ORF">Sjap_011913</name>
</gene>
<evidence type="ECO:0000259" key="1">
    <source>
        <dbReference type="Pfam" id="PF14541"/>
    </source>
</evidence>
<dbReference type="Pfam" id="PF14541">
    <property type="entry name" value="TAXi_C"/>
    <property type="match status" value="1"/>
</dbReference>
<evidence type="ECO:0000313" key="3">
    <source>
        <dbReference type="Proteomes" id="UP001417504"/>
    </source>
</evidence>
<dbReference type="Proteomes" id="UP001417504">
    <property type="component" value="Unassembled WGS sequence"/>
</dbReference>
<dbReference type="InterPro" id="IPR032799">
    <property type="entry name" value="TAXi_C"/>
</dbReference>
<dbReference type="Gene3D" id="2.40.70.10">
    <property type="entry name" value="Acid Proteases"/>
    <property type="match status" value="1"/>
</dbReference>
<reference evidence="2 3" key="1">
    <citation type="submission" date="2024-01" db="EMBL/GenBank/DDBJ databases">
        <title>Genome assemblies of Stephania.</title>
        <authorList>
            <person name="Yang L."/>
        </authorList>
    </citation>
    <scope>NUCLEOTIDE SEQUENCE [LARGE SCALE GENOMIC DNA]</scope>
    <source>
        <strain evidence="2">QJT</strain>
        <tissue evidence="2">Leaf</tissue>
    </source>
</reference>
<dbReference type="AlphaFoldDB" id="A0AAP0P8H4"/>
<comment type="caution">
    <text evidence="2">The sequence shown here is derived from an EMBL/GenBank/DDBJ whole genome shotgun (WGS) entry which is preliminary data.</text>
</comment>
<dbReference type="SUPFAM" id="SSF50630">
    <property type="entry name" value="Acid proteases"/>
    <property type="match status" value="1"/>
</dbReference>
<feature type="domain" description="Xylanase inhibitor C-terminal" evidence="1">
    <location>
        <begin position="36"/>
        <end position="92"/>
    </location>
</feature>
<proteinExistence type="predicted"/>
<sequence>MWARLSRCRRIQLLSWLKRLFKLQTKLSVADDDRPYSSRLDIDLCFNLPSDGISNTAVPSLIFHFEGADMELPLENYTVSDVSAGLTCLAMEGSSGNL</sequence>
<evidence type="ECO:0000313" key="2">
    <source>
        <dbReference type="EMBL" id="KAK9131426.1"/>
    </source>
</evidence>
<dbReference type="EMBL" id="JBBNAE010000004">
    <property type="protein sequence ID" value="KAK9131426.1"/>
    <property type="molecule type" value="Genomic_DNA"/>
</dbReference>
<protein>
    <recommendedName>
        <fullName evidence="1">Xylanase inhibitor C-terminal domain-containing protein</fullName>
    </recommendedName>
</protein>
<organism evidence="2 3">
    <name type="scientific">Stephania japonica</name>
    <dbReference type="NCBI Taxonomy" id="461633"/>
    <lineage>
        <taxon>Eukaryota</taxon>
        <taxon>Viridiplantae</taxon>
        <taxon>Streptophyta</taxon>
        <taxon>Embryophyta</taxon>
        <taxon>Tracheophyta</taxon>
        <taxon>Spermatophyta</taxon>
        <taxon>Magnoliopsida</taxon>
        <taxon>Ranunculales</taxon>
        <taxon>Menispermaceae</taxon>
        <taxon>Menispermoideae</taxon>
        <taxon>Cissampelideae</taxon>
        <taxon>Stephania</taxon>
    </lineage>
</organism>
<name>A0AAP0P8H4_9MAGN</name>
<dbReference type="InterPro" id="IPR021109">
    <property type="entry name" value="Peptidase_aspartic_dom_sf"/>
</dbReference>